<feature type="domain" description="Dinitrogenase iron-molybdenum cofactor biosynthesis" evidence="1">
    <location>
        <begin position="9"/>
        <end position="96"/>
    </location>
</feature>
<dbReference type="SUPFAM" id="SSF53146">
    <property type="entry name" value="Nitrogenase accessory factor-like"/>
    <property type="match status" value="1"/>
</dbReference>
<dbReference type="InterPro" id="IPR003731">
    <property type="entry name" value="Di-Nase_FeMo-co_biosynth"/>
</dbReference>
<dbReference type="EMBL" id="MELK01000028">
    <property type="protein sequence ID" value="OFW57993.1"/>
    <property type="molecule type" value="Genomic_DNA"/>
</dbReference>
<comment type="caution">
    <text evidence="2">The sequence shown here is derived from an EMBL/GenBank/DDBJ whole genome shotgun (WGS) entry which is preliminary data.</text>
</comment>
<protein>
    <recommendedName>
        <fullName evidence="1">Dinitrogenase iron-molybdenum cofactor biosynthesis domain-containing protein</fullName>
    </recommendedName>
</protein>
<gene>
    <name evidence="2" type="ORF">A2Y75_12250</name>
</gene>
<dbReference type="InterPro" id="IPR036105">
    <property type="entry name" value="DiNase_FeMo-co_biosyn_sf"/>
</dbReference>
<evidence type="ECO:0000313" key="3">
    <source>
        <dbReference type="Proteomes" id="UP000177876"/>
    </source>
</evidence>
<evidence type="ECO:0000313" key="2">
    <source>
        <dbReference type="EMBL" id="OFW57993.1"/>
    </source>
</evidence>
<dbReference type="PANTHER" id="PTHR42983">
    <property type="entry name" value="DINITROGENASE IRON-MOLYBDENUM COFACTOR PROTEIN-RELATED"/>
    <property type="match status" value="1"/>
</dbReference>
<dbReference type="AlphaFoldDB" id="A0A1F2WMA0"/>
<evidence type="ECO:0000259" key="1">
    <source>
        <dbReference type="Pfam" id="PF02579"/>
    </source>
</evidence>
<dbReference type="Gene3D" id="3.30.420.130">
    <property type="entry name" value="Dinitrogenase iron-molybdenum cofactor biosynthesis domain"/>
    <property type="match status" value="1"/>
</dbReference>
<organism evidence="2 3">
    <name type="scientific">Candidatus Solincola sediminis</name>
    <dbReference type="NCBI Taxonomy" id="1797199"/>
    <lineage>
        <taxon>Bacteria</taxon>
        <taxon>Bacillati</taxon>
        <taxon>Actinomycetota</taxon>
        <taxon>Candidatus Geothermincolia</taxon>
        <taxon>Candidatus Geothermincolales</taxon>
        <taxon>Candidatus Geothermincolaceae</taxon>
        <taxon>Candidatus Solincola</taxon>
    </lineage>
</organism>
<dbReference type="STRING" id="1797197.A2Y75_12250"/>
<dbReference type="InterPro" id="IPR033913">
    <property type="entry name" value="MTH1175_dom"/>
</dbReference>
<dbReference type="Pfam" id="PF02579">
    <property type="entry name" value="Nitro_FeMo-Co"/>
    <property type="match status" value="1"/>
</dbReference>
<accession>A0A1F2WMA0</accession>
<dbReference type="PANTHER" id="PTHR42983:SF1">
    <property type="entry name" value="IRON-MOLYBDENUM PROTEIN"/>
    <property type="match status" value="1"/>
</dbReference>
<dbReference type="CDD" id="cd00851">
    <property type="entry name" value="MTH1175"/>
    <property type="match status" value="1"/>
</dbReference>
<proteinExistence type="predicted"/>
<dbReference type="Proteomes" id="UP000177876">
    <property type="component" value="Unassembled WGS sequence"/>
</dbReference>
<sequence length="124" mass="12528">MIIAVVMEGDSVSSHFGRCEKYMLAKVEDGLIESSSIEAAPGHECGALAGIFARHGVETVIVGGIGAGAISHLRSAGINVVSGASGRAAQVLSDFIGGSLESQGAVCQGEHGAHGECHHGSEHH</sequence>
<reference evidence="2 3" key="1">
    <citation type="journal article" date="2016" name="Nat. Commun.">
        <title>Thousands of microbial genomes shed light on interconnected biogeochemical processes in an aquifer system.</title>
        <authorList>
            <person name="Anantharaman K."/>
            <person name="Brown C.T."/>
            <person name="Hug L.A."/>
            <person name="Sharon I."/>
            <person name="Castelle C.J."/>
            <person name="Probst A.J."/>
            <person name="Thomas B.C."/>
            <person name="Singh A."/>
            <person name="Wilkins M.J."/>
            <person name="Karaoz U."/>
            <person name="Brodie E.L."/>
            <person name="Williams K.H."/>
            <person name="Hubbard S.S."/>
            <person name="Banfield J.F."/>
        </authorList>
    </citation>
    <scope>NUCLEOTIDE SEQUENCE [LARGE SCALE GENOMIC DNA]</scope>
</reference>
<name>A0A1F2WMA0_9ACTN</name>